<feature type="domain" description="Glycosyltransferase subfamily 4-like N-terminal" evidence="3">
    <location>
        <begin position="273"/>
        <end position="430"/>
    </location>
</feature>
<evidence type="ECO:0008006" key="6">
    <source>
        <dbReference type="Google" id="ProtNLM"/>
    </source>
</evidence>
<dbReference type="InterPro" id="IPR028098">
    <property type="entry name" value="Glyco_trans_4-like_N"/>
</dbReference>
<sequence>MNDQIPVSVIIPVFNPTELLWETYESLQRQTCQNFEYVIVNDGSTEENALELLGKLQQSNPRIRIIHLPENKGLPAARNAGIQAARGKYLFFIDGDDLLQPTALEKFLLTIEINPKASFVNSWVEGFGEISYWWKGGFHEGAVFLEENRNTSCFLARREVFREIHFDETMRHGSEDWDFWLHAASKGFWGITVPEFLFRYRRVNGNRWQAFESKEKLKKIKRQLNDRYGSTLRKQGFPFIHLESYGLKTENNFTDSSIYQNRHILFICPWLEIGGADKFNLDLLTGLKKKGWKISIVCTLKGENKWQHHFEAITTDIFYLHHYSAEWNFIQSLENIIRLRKPGIVFISNSMYAYYASPWLRSVFPKIRVVDYTHCEDPGWYNGGYPMFSTTFHHLLDRSFTSSEQLKQWCVQRGANADKIFVRHTNIDTKSIRRNHQAGRKLKLKEGIQESTPIILYVARLTDQKQPLVMIDIISNLFHHHRDFRMVIIGDGPDKQKLKSAIAQSPARDNILYLGSQSNETVKQWMDAADIFFLPSAYEGIALSIFEAMAKELAIVAADTGGQKELVTASCGFLISQGERKDEIIRYTNALKKLLDNRQLAAEMGLSGRRRIEEYFDLQLMIDDMDQQLTALSETVLPENYNTPAANAAVLNRLMYVEQQLHYEWYRKNTPVIERMVQNYRKSRLKITKAIQKAGNLFR</sequence>
<comment type="caution">
    <text evidence="4">The sequence shown here is derived from an EMBL/GenBank/DDBJ whole genome shotgun (WGS) entry which is preliminary data.</text>
</comment>
<evidence type="ECO:0000259" key="1">
    <source>
        <dbReference type="Pfam" id="PF00534"/>
    </source>
</evidence>
<dbReference type="Pfam" id="PF00534">
    <property type="entry name" value="Glycos_transf_1"/>
    <property type="match status" value="1"/>
</dbReference>
<evidence type="ECO:0000313" key="5">
    <source>
        <dbReference type="Proteomes" id="UP000765802"/>
    </source>
</evidence>
<evidence type="ECO:0000313" key="4">
    <source>
        <dbReference type="EMBL" id="MBC6490787.1"/>
    </source>
</evidence>
<dbReference type="SUPFAM" id="SSF53448">
    <property type="entry name" value="Nucleotide-diphospho-sugar transferases"/>
    <property type="match status" value="1"/>
</dbReference>
<evidence type="ECO:0000259" key="3">
    <source>
        <dbReference type="Pfam" id="PF13439"/>
    </source>
</evidence>
<dbReference type="InterPro" id="IPR029044">
    <property type="entry name" value="Nucleotide-diphossugar_trans"/>
</dbReference>
<dbReference type="InterPro" id="IPR050834">
    <property type="entry name" value="Glycosyltransf_2"/>
</dbReference>
<protein>
    <recommendedName>
        <fullName evidence="6">Glycosyltransferase</fullName>
    </recommendedName>
</protein>
<feature type="domain" description="Glycosyltransferase 2-like" evidence="2">
    <location>
        <begin position="8"/>
        <end position="165"/>
    </location>
</feature>
<organism evidence="4 5">
    <name type="scientific">Flavihumibacter stibioxidans</name>
    <dbReference type="NCBI Taxonomy" id="1834163"/>
    <lineage>
        <taxon>Bacteria</taxon>
        <taxon>Pseudomonadati</taxon>
        <taxon>Bacteroidota</taxon>
        <taxon>Chitinophagia</taxon>
        <taxon>Chitinophagales</taxon>
        <taxon>Chitinophagaceae</taxon>
        <taxon>Flavihumibacter</taxon>
    </lineage>
</organism>
<dbReference type="SUPFAM" id="SSF53756">
    <property type="entry name" value="UDP-Glycosyltransferase/glycogen phosphorylase"/>
    <property type="match status" value="1"/>
</dbReference>
<dbReference type="CDD" id="cd00761">
    <property type="entry name" value="Glyco_tranf_GTA_type"/>
    <property type="match status" value="1"/>
</dbReference>
<dbReference type="PANTHER" id="PTHR43685">
    <property type="entry name" value="GLYCOSYLTRANSFERASE"/>
    <property type="match status" value="1"/>
</dbReference>
<gene>
    <name evidence="4" type="ORF">BC349_07065</name>
</gene>
<dbReference type="Proteomes" id="UP000765802">
    <property type="component" value="Unassembled WGS sequence"/>
</dbReference>
<dbReference type="InterPro" id="IPR001296">
    <property type="entry name" value="Glyco_trans_1"/>
</dbReference>
<accession>A0ABR7M751</accession>
<dbReference type="EMBL" id="MBUA01000012">
    <property type="protein sequence ID" value="MBC6490787.1"/>
    <property type="molecule type" value="Genomic_DNA"/>
</dbReference>
<dbReference type="InterPro" id="IPR001173">
    <property type="entry name" value="Glyco_trans_2-like"/>
</dbReference>
<dbReference type="Pfam" id="PF00535">
    <property type="entry name" value="Glycos_transf_2"/>
    <property type="match status" value="1"/>
</dbReference>
<dbReference type="CDD" id="cd03801">
    <property type="entry name" value="GT4_PimA-like"/>
    <property type="match status" value="1"/>
</dbReference>
<name>A0ABR7M751_9BACT</name>
<feature type="domain" description="Glycosyl transferase family 1" evidence="1">
    <location>
        <begin position="444"/>
        <end position="610"/>
    </location>
</feature>
<dbReference type="PANTHER" id="PTHR43685:SF2">
    <property type="entry name" value="GLYCOSYLTRANSFERASE 2-LIKE DOMAIN-CONTAINING PROTEIN"/>
    <property type="match status" value="1"/>
</dbReference>
<dbReference type="RefSeq" id="WP_187256141.1">
    <property type="nucleotide sequence ID" value="NZ_JBHULF010000014.1"/>
</dbReference>
<proteinExistence type="predicted"/>
<dbReference type="Gene3D" id="3.40.50.2000">
    <property type="entry name" value="Glycogen Phosphorylase B"/>
    <property type="match status" value="2"/>
</dbReference>
<reference evidence="4 5" key="1">
    <citation type="submission" date="2016-07" db="EMBL/GenBank/DDBJ databases">
        <title>Genome analysis of Flavihumibacter stibioxidans YS-17.</title>
        <authorList>
            <person name="Shi K."/>
            <person name="Han Y."/>
            <person name="Wang G."/>
        </authorList>
    </citation>
    <scope>NUCLEOTIDE SEQUENCE [LARGE SCALE GENOMIC DNA]</scope>
    <source>
        <strain evidence="4 5">YS-17</strain>
    </source>
</reference>
<dbReference type="Pfam" id="PF13439">
    <property type="entry name" value="Glyco_transf_4"/>
    <property type="match status" value="1"/>
</dbReference>
<keyword evidence="5" id="KW-1185">Reference proteome</keyword>
<evidence type="ECO:0000259" key="2">
    <source>
        <dbReference type="Pfam" id="PF00535"/>
    </source>
</evidence>
<dbReference type="Gene3D" id="3.90.550.10">
    <property type="entry name" value="Spore Coat Polysaccharide Biosynthesis Protein SpsA, Chain A"/>
    <property type="match status" value="1"/>
</dbReference>